<evidence type="ECO:0000256" key="13">
    <source>
        <dbReference type="SAM" id="Phobius"/>
    </source>
</evidence>
<keyword evidence="5 13" id="KW-0812">Transmembrane</keyword>
<dbReference type="InterPro" id="IPR001734">
    <property type="entry name" value="Na/solute_symporter"/>
</dbReference>
<evidence type="ECO:0000256" key="9">
    <source>
        <dbReference type="ARBA" id="ARBA00023136"/>
    </source>
</evidence>
<evidence type="ECO:0000256" key="12">
    <source>
        <dbReference type="SAM" id="MobiDB-lite"/>
    </source>
</evidence>
<keyword evidence="10" id="KW-0739">Sodium transport</keyword>
<dbReference type="PROSITE" id="PS50283">
    <property type="entry name" value="NA_SOLUT_SYMP_3"/>
    <property type="match status" value="1"/>
</dbReference>
<sequence length="526" mass="56657">MGVLDWAVVGLYMLVMVGIGIWSKKKITDASDFYVAGGKLPAWLVGISHHMSGYSAAVFVGYAALAYTTGFAVYVWWALSITVACAVGAWLFAPRWPRLRQRLGIISPLEYLATRFDVPTEQLLAWSGAALKIFDVAAKWVASAILLQVFTGLPMIWGILVVGGVTMIYCTIGGIWADVMTDLGQFLIQLVAAVAMFGIVIVQLDGVSSLWTMWDQLPAGHASPFNNDLTVGFFLAYCLISTLSYNGGTWNLAMRMIATKSGREARRSMLYSGALYLVWPLVLFVPMWAAPIFFPNLANPEESYALMAQEFLPPGLVGLVLAGMFAHTMSMTGSDANAISSVVVRDIIPTLRRDRSFLPQRRELFMARLTTFLFIVLSMGIALASDSFGGVLGLLILWFGALVGPIAVPMLLGLLPAFRRSGSAAAITSWAVGLVVFAVNRYVLTDQIAGLGSANAQVVSVAAPVTASIIVFVLYGVIRPDVRPEVDELVEALGREDGHDEARAAATNRRDDPTTTAGAVRGEAAP</sequence>
<feature type="transmembrane region" description="Helical" evidence="13">
    <location>
        <begin position="71"/>
        <end position="93"/>
    </location>
</feature>
<evidence type="ECO:0000256" key="4">
    <source>
        <dbReference type="ARBA" id="ARBA00022475"/>
    </source>
</evidence>
<evidence type="ECO:0000256" key="1">
    <source>
        <dbReference type="ARBA" id="ARBA00004651"/>
    </source>
</evidence>
<gene>
    <name evidence="14" type="ORF">C8046_14250</name>
</gene>
<keyword evidence="8" id="KW-0406">Ion transport</keyword>
<proteinExistence type="inferred from homology"/>
<feature type="transmembrane region" description="Helical" evidence="13">
    <location>
        <begin position="43"/>
        <end position="65"/>
    </location>
</feature>
<feature type="transmembrane region" description="Helical" evidence="13">
    <location>
        <begin position="6"/>
        <end position="22"/>
    </location>
</feature>
<evidence type="ECO:0000256" key="7">
    <source>
        <dbReference type="ARBA" id="ARBA00023053"/>
    </source>
</evidence>
<keyword evidence="6 13" id="KW-1133">Transmembrane helix</keyword>
<feature type="transmembrane region" description="Helical" evidence="13">
    <location>
        <begin position="365"/>
        <end position="385"/>
    </location>
</feature>
<feature type="transmembrane region" description="Helical" evidence="13">
    <location>
        <begin position="456"/>
        <end position="478"/>
    </location>
</feature>
<dbReference type="GO" id="GO:0006814">
    <property type="term" value="P:sodium ion transport"/>
    <property type="evidence" value="ECO:0007669"/>
    <property type="project" value="UniProtKB-KW"/>
</dbReference>
<dbReference type="EMBL" id="PYHR01000002">
    <property type="protein sequence ID" value="PWD51632.1"/>
    <property type="molecule type" value="Genomic_DNA"/>
</dbReference>
<keyword evidence="15" id="KW-1185">Reference proteome</keyword>
<evidence type="ECO:0000256" key="3">
    <source>
        <dbReference type="ARBA" id="ARBA00022448"/>
    </source>
</evidence>
<dbReference type="AlphaFoldDB" id="A0A2U1ZXI6"/>
<evidence type="ECO:0000256" key="2">
    <source>
        <dbReference type="ARBA" id="ARBA00006434"/>
    </source>
</evidence>
<dbReference type="OrthoDB" id="9814523at2"/>
<reference evidence="14 15" key="1">
    <citation type="submission" date="2018-03" db="EMBL/GenBank/DDBJ databases">
        <title>Genome assembly of novel Miniimonas species PCH200.</title>
        <authorList>
            <person name="Thakur V."/>
            <person name="Kumar V."/>
            <person name="Singh D."/>
        </authorList>
    </citation>
    <scope>NUCLEOTIDE SEQUENCE [LARGE SCALE GENOMIC DNA]</scope>
    <source>
        <strain evidence="14 15">PCH200</strain>
    </source>
</reference>
<feature type="transmembrane region" description="Helical" evidence="13">
    <location>
        <begin position="391"/>
        <end position="412"/>
    </location>
</feature>
<keyword evidence="4" id="KW-1003">Cell membrane</keyword>
<dbReference type="InterPro" id="IPR038377">
    <property type="entry name" value="Na/Glc_symporter_sf"/>
</dbReference>
<evidence type="ECO:0000256" key="10">
    <source>
        <dbReference type="ARBA" id="ARBA00023201"/>
    </source>
</evidence>
<dbReference type="GO" id="GO:0015293">
    <property type="term" value="F:symporter activity"/>
    <property type="evidence" value="ECO:0007669"/>
    <property type="project" value="TreeGrafter"/>
</dbReference>
<comment type="subcellular location">
    <subcellularLocation>
        <location evidence="1">Cell membrane</location>
        <topology evidence="1">Multi-pass membrane protein</topology>
    </subcellularLocation>
</comment>
<comment type="similarity">
    <text evidence="2 11">Belongs to the sodium:solute symporter (SSF) (TC 2.A.21) family.</text>
</comment>
<accession>A0A2U1ZXI6</accession>
<keyword evidence="3" id="KW-0813">Transport</keyword>
<dbReference type="InterPro" id="IPR051163">
    <property type="entry name" value="Sodium:Solute_Symporter_SSF"/>
</dbReference>
<feature type="transmembrane region" description="Helical" evidence="13">
    <location>
        <begin position="186"/>
        <end position="211"/>
    </location>
</feature>
<feature type="compositionally biased region" description="Basic and acidic residues" evidence="12">
    <location>
        <begin position="497"/>
        <end position="513"/>
    </location>
</feature>
<dbReference type="PANTHER" id="PTHR42985:SF40">
    <property type="entry name" value="LD47995P-RELATED"/>
    <property type="match status" value="1"/>
</dbReference>
<evidence type="ECO:0000313" key="15">
    <source>
        <dbReference type="Proteomes" id="UP000245166"/>
    </source>
</evidence>
<evidence type="ECO:0000313" key="14">
    <source>
        <dbReference type="EMBL" id="PWD51632.1"/>
    </source>
</evidence>
<keyword evidence="7" id="KW-0915">Sodium</keyword>
<evidence type="ECO:0000256" key="5">
    <source>
        <dbReference type="ARBA" id="ARBA00022692"/>
    </source>
</evidence>
<dbReference type="Pfam" id="PF00474">
    <property type="entry name" value="SSF"/>
    <property type="match status" value="1"/>
</dbReference>
<comment type="caution">
    <text evidence="14">The sequence shown here is derived from an EMBL/GenBank/DDBJ whole genome shotgun (WGS) entry which is preliminary data.</text>
</comment>
<organism evidence="14 15">
    <name type="scientific">Serinibacter arcticus</name>
    <dbReference type="NCBI Taxonomy" id="1655435"/>
    <lineage>
        <taxon>Bacteria</taxon>
        <taxon>Bacillati</taxon>
        <taxon>Actinomycetota</taxon>
        <taxon>Actinomycetes</taxon>
        <taxon>Micrococcales</taxon>
        <taxon>Beutenbergiaceae</taxon>
        <taxon>Serinibacter</taxon>
    </lineage>
</organism>
<dbReference type="CDD" id="cd11477">
    <property type="entry name" value="SLC5sbd_u1"/>
    <property type="match status" value="1"/>
</dbReference>
<evidence type="ECO:0000256" key="8">
    <source>
        <dbReference type="ARBA" id="ARBA00023065"/>
    </source>
</evidence>
<feature type="transmembrane region" description="Helical" evidence="13">
    <location>
        <begin position="274"/>
        <end position="294"/>
    </location>
</feature>
<feature type="region of interest" description="Disordered" evidence="12">
    <location>
        <begin position="497"/>
        <end position="526"/>
    </location>
</feature>
<dbReference type="GO" id="GO:0005886">
    <property type="term" value="C:plasma membrane"/>
    <property type="evidence" value="ECO:0007669"/>
    <property type="project" value="UniProtKB-SubCell"/>
</dbReference>
<feature type="transmembrane region" description="Helical" evidence="13">
    <location>
        <begin position="129"/>
        <end position="150"/>
    </location>
</feature>
<protein>
    <submittedName>
        <fullName evidence="14">Na+:solute symporter</fullName>
    </submittedName>
</protein>
<evidence type="ECO:0000256" key="11">
    <source>
        <dbReference type="RuleBase" id="RU362091"/>
    </source>
</evidence>
<name>A0A2U1ZXI6_9MICO</name>
<feature type="transmembrane region" description="Helical" evidence="13">
    <location>
        <begin position="156"/>
        <end position="179"/>
    </location>
</feature>
<feature type="transmembrane region" description="Helical" evidence="13">
    <location>
        <begin position="314"/>
        <end position="344"/>
    </location>
</feature>
<dbReference type="Gene3D" id="1.20.1730.10">
    <property type="entry name" value="Sodium/glucose cotransporter"/>
    <property type="match status" value="1"/>
</dbReference>
<dbReference type="PANTHER" id="PTHR42985">
    <property type="entry name" value="SODIUM-COUPLED MONOCARBOXYLATE TRANSPORTER"/>
    <property type="match status" value="1"/>
</dbReference>
<dbReference type="RefSeq" id="WP_109230012.1">
    <property type="nucleotide sequence ID" value="NZ_PYHR01000002.1"/>
</dbReference>
<dbReference type="Proteomes" id="UP000245166">
    <property type="component" value="Unassembled WGS sequence"/>
</dbReference>
<feature type="transmembrane region" description="Helical" evidence="13">
    <location>
        <begin position="424"/>
        <end position="444"/>
    </location>
</feature>
<evidence type="ECO:0000256" key="6">
    <source>
        <dbReference type="ARBA" id="ARBA00022989"/>
    </source>
</evidence>
<feature type="transmembrane region" description="Helical" evidence="13">
    <location>
        <begin position="231"/>
        <end position="253"/>
    </location>
</feature>
<keyword evidence="9 13" id="KW-0472">Membrane</keyword>